<comment type="cofactor">
    <cofactor evidence="1">
        <name>Ca(2+)</name>
        <dbReference type="ChEBI" id="CHEBI:29108"/>
    </cofactor>
</comment>
<evidence type="ECO:0000313" key="21">
    <source>
        <dbReference type="Ensembl" id="ENSSMAP00000064409.1"/>
    </source>
</evidence>
<dbReference type="GeneTree" id="ENSGT00940000158374"/>
<dbReference type="FunFam" id="1.10.238.10:FF:000036">
    <property type="entry name" value="Phosphoinositide phospholipase C"/>
    <property type="match status" value="1"/>
</dbReference>
<keyword evidence="7" id="KW-0677">Repeat</keyword>
<dbReference type="PROSITE" id="PS50003">
    <property type="entry name" value="PH_DOMAIN"/>
    <property type="match status" value="1"/>
</dbReference>
<dbReference type="Gene3D" id="2.30.29.30">
    <property type="entry name" value="Pleckstrin-homology domain (PH domain)/Phosphotyrosine-binding domain (PTB)"/>
    <property type="match status" value="1"/>
</dbReference>
<comment type="catalytic activity">
    <reaction evidence="14">
        <text>a 1,2-diacyl-sn-glycero-3-phospho-(1D-myo-inositol-4,5-bisphosphate) + H2O = 1D-myo-inositol 1,4,5-trisphosphate + a 1,2-diacyl-sn-glycerol + H(+)</text>
        <dbReference type="Rhea" id="RHEA:33179"/>
        <dbReference type="ChEBI" id="CHEBI:15377"/>
        <dbReference type="ChEBI" id="CHEBI:15378"/>
        <dbReference type="ChEBI" id="CHEBI:17815"/>
        <dbReference type="ChEBI" id="CHEBI:58456"/>
        <dbReference type="ChEBI" id="CHEBI:203600"/>
        <dbReference type="EC" id="3.1.4.11"/>
    </reaction>
    <physiologicalReaction direction="left-to-right" evidence="14">
        <dbReference type="Rhea" id="RHEA:33180"/>
    </physiologicalReaction>
</comment>
<dbReference type="InterPro" id="IPR001192">
    <property type="entry name" value="PI-PLC_fam"/>
</dbReference>
<evidence type="ECO:0000256" key="5">
    <source>
        <dbReference type="ARBA" id="ARBA00022490"/>
    </source>
</evidence>
<gene>
    <name evidence="21" type="primary">plch2b</name>
</gene>
<feature type="compositionally biased region" description="Acidic residues" evidence="16">
    <location>
        <begin position="452"/>
        <end position="477"/>
    </location>
</feature>
<evidence type="ECO:0000256" key="3">
    <source>
        <dbReference type="ARBA" id="ARBA00004496"/>
    </source>
</evidence>
<dbReference type="PROSITE" id="PS50222">
    <property type="entry name" value="EF_HAND_2"/>
    <property type="match status" value="2"/>
</dbReference>
<reference evidence="21" key="1">
    <citation type="submission" date="2023-05" db="EMBL/GenBank/DDBJ databases">
        <title>High-quality long-read genome of Scophthalmus maximus.</title>
        <authorList>
            <person name="Lien S."/>
            <person name="Martinez P."/>
        </authorList>
    </citation>
    <scope>NUCLEOTIDE SEQUENCE [LARGE SCALE GENOMIC DNA]</scope>
</reference>
<keyword evidence="11 15" id="KW-0443">Lipid metabolism</keyword>
<feature type="compositionally biased region" description="Polar residues" evidence="16">
    <location>
        <begin position="939"/>
        <end position="949"/>
    </location>
</feature>
<dbReference type="FunFam" id="2.60.40.150:FF:000018">
    <property type="entry name" value="Phosphoinositide phospholipase C"/>
    <property type="match status" value="1"/>
</dbReference>
<dbReference type="GO" id="GO:0016042">
    <property type="term" value="P:lipid catabolic process"/>
    <property type="evidence" value="ECO:0007669"/>
    <property type="project" value="UniProtKB-KW"/>
</dbReference>
<feature type="domain" description="C2" evidence="18">
    <location>
        <begin position="612"/>
        <end position="741"/>
    </location>
</feature>
<dbReference type="GO" id="GO:0004435">
    <property type="term" value="F:phosphatidylinositol-4,5-bisphosphate phospholipase C activity"/>
    <property type="evidence" value="ECO:0007669"/>
    <property type="project" value="UniProtKB-EC"/>
</dbReference>
<feature type="domain" description="EF-hand" evidence="20">
    <location>
        <begin position="147"/>
        <end position="182"/>
    </location>
</feature>
<dbReference type="Pfam" id="PF13499">
    <property type="entry name" value="EF-hand_7"/>
    <property type="match status" value="1"/>
</dbReference>
<dbReference type="GO" id="GO:0016020">
    <property type="term" value="C:membrane"/>
    <property type="evidence" value="ECO:0007669"/>
    <property type="project" value="UniProtKB-SubCell"/>
</dbReference>
<dbReference type="CDD" id="cd16205">
    <property type="entry name" value="EFh_PI-PLCeta"/>
    <property type="match status" value="1"/>
</dbReference>
<dbReference type="FunFam" id="3.20.20.190:FF:000037">
    <property type="entry name" value="Phosphoinositide phospholipase C"/>
    <property type="match status" value="1"/>
</dbReference>
<evidence type="ECO:0000256" key="11">
    <source>
        <dbReference type="ARBA" id="ARBA00023098"/>
    </source>
</evidence>
<dbReference type="InterPro" id="IPR001711">
    <property type="entry name" value="PLipase_C_Pinositol-sp_Y"/>
</dbReference>
<organism evidence="21 22">
    <name type="scientific">Scophthalmus maximus</name>
    <name type="common">Turbot</name>
    <name type="synonym">Psetta maxima</name>
    <dbReference type="NCBI Taxonomy" id="52904"/>
    <lineage>
        <taxon>Eukaryota</taxon>
        <taxon>Metazoa</taxon>
        <taxon>Chordata</taxon>
        <taxon>Craniata</taxon>
        <taxon>Vertebrata</taxon>
        <taxon>Euteleostomi</taxon>
        <taxon>Actinopterygii</taxon>
        <taxon>Neopterygii</taxon>
        <taxon>Teleostei</taxon>
        <taxon>Neoteleostei</taxon>
        <taxon>Acanthomorphata</taxon>
        <taxon>Carangaria</taxon>
        <taxon>Pleuronectiformes</taxon>
        <taxon>Pleuronectoidei</taxon>
        <taxon>Scophthalmidae</taxon>
        <taxon>Scophthalmus</taxon>
    </lineage>
</organism>
<dbReference type="SUPFAM" id="SSF50729">
    <property type="entry name" value="PH domain-like"/>
    <property type="match status" value="1"/>
</dbReference>
<dbReference type="Pfam" id="PF00168">
    <property type="entry name" value="C2"/>
    <property type="match status" value="1"/>
</dbReference>
<dbReference type="InterPro" id="IPR001849">
    <property type="entry name" value="PH_domain"/>
</dbReference>
<feature type="compositionally biased region" description="Low complexity" evidence="16">
    <location>
        <begin position="863"/>
        <end position="880"/>
    </location>
</feature>
<feature type="region of interest" description="Disordered" evidence="16">
    <location>
        <begin position="830"/>
        <end position="949"/>
    </location>
</feature>
<dbReference type="PROSITE" id="PS50007">
    <property type="entry name" value="PIPLC_X_DOMAIN"/>
    <property type="match status" value="1"/>
</dbReference>
<evidence type="ECO:0000256" key="4">
    <source>
        <dbReference type="ARBA" id="ARBA00012368"/>
    </source>
</evidence>
<dbReference type="Gene3D" id="2.60.40.150">
    <property type="entry name" value="C2 domain"/>
    <property type="match status" value="1"/>
</dbReference>
<evidence type="ECO:0000259" key="18">
    <source>
        <dbReference type="PROSITE" id="PS50004"/>
    </source>
</evidence>
<dbReference type="GO" id="GO:0005509">
    <property type="term" value="F:calcium ion binding"/>
    <property type="evidence" value="ECO:0007669"/>
    <property type="project" value="InterPro"/>
</dbReference>
<accession>A0A8D3DY00</accession>
<keyword evidence="13" id="KW-0807">Transducer</keyword>
<dbReference type="InterPro" id="IPR002048">
    <property type="entry name" value="EF_hand_dom"/>
</dbReference>
<dbReference type="Gene3D" id="1.10.238.10">
    <property type="entry name" value="EF-hand"/>
    <property type="match status" value="2"/>
</dbReference>
<evidence type="ECO:0000313" key="22">
    <source>
        <dbReference type="Proteomes" id="UP000694558"/>
    </source>
</evidence>
<feature type="region of interest" description="Disordered" evidence="16">
    <location>
        <begin position="447"/>
        <end position="485"/>
    </location>
</feature>
<dbReference type="InterPro" id="IPR011993">
    <property type="entry name" value="PH-like_dom_sf"/>
</dbReference>
<dbReference type="SUPFAM" id="SSF51695">
    <property type="entry name" value="PLC-like phosphodiesterases"/>
    <property type="match status" value="1"/>
</dbReference>
<evidence type="ECO:0000256" key="13">
    <source>
        <dbReference type="ARBA" id="ARBA00023224"/>
    </source>
</evidence>
<dbReference type="PANTHER" id="PTHR10336:SF146">
    <property type="entry name" value="PHOSPHOINOSITIDE PHOSPHOLIPASE C"/>
    <property type="match status" value="1"/>
</dbReference>
<dbReference type="PROSITE" id="PS50008">
    <property type="entry name" value="PIPLC_Y_DOMAIN"/>
    <property type="match status" value="1"/>
</dbReference>
<evidence type="ECO:0000256" key="8">
    <source>
        <dbReference type="ARBA" id="ARBA00022801"/>
    </source>
</evidence>
<dbReference type="InterPro" id="IPR000909">
    <property type="entry name" value="PLipase_C_PInositol-sp_X_dom"/>
</dbReference>
<evidence type="ECO:0000256" key="6">
    <source>
        <dbReference type="ARBA" id="ARBA00022723"/>
    </source>
</evidence>
<dbReference type="CDD" id="cd00275">
    <property type="entry name" value="C2_PLC_like"/>
    <property type="match status" value="1"/>
</dbReference>
<evidence type="ECO:0000259" key="20">
    <source>
        <dbReference type="PROSITE" id="PS50222"/>
    </source>
</evidence>
<dbReference type="PROSITE" id="PS00018">
    <property type="entry name" value="EF_HAND_1"/>
    <property type="match status" value="1"/>
</dbReference>
<evidence type="ECO:0000256" key="10">
    <source>
        <dbReference type="ARBA" id="ARBA00022963"/>
    </source>
</evidence>
<dbReference type="InterPro" id="IPR018247">
    <property type="entry name" value="EF_Hand_1_Ca_BS"/>
</dbReference>
<feature type="domain" description="EF-hand" evidence="20">
    <location>
        <begin position="183"/>
        <end position="219"/>
    </location>
</feature>
<dbReference type="Proteomes" id="UP000694558">
    <property type="component" value="Chromosome 6"/>
</dbReference>
<keyword evidence="12" id="KW-0472">Membrane</keyword>
<keyword evidence="5" id="KW-0963">Cytoplasm</keyword>
<dbReference type="GO" id="GO:0048015">
    <property type="term" value="P:phosphatidylinositol-mediated signaling"/>
    <property type="evidence" value="ECO:0007669"/>
    <property type="project" value="TreeGrafter"/>
</dbReference>
<dbReference type="InterPro" id="IPR000008">
    <property type="entry name" value="C2_dom"/>
</dbReference>
<feature type="compositionally biased region" description="Polar residues" evidence="16">
    <location>
        <begin position="840"/>
        <end position="850"/>
    </location>
</feature>
<dbReference type="Ensembl" id="ENSSMAT00000052703.1">
    <property type="protein sequence ID" value="ENSSMAP00000064409.1"/>
    <property type="gene ID" value="ENSSMAG00000015783.2"/>
</dbReference>
<dbReference type="SMART" id="SM00233">
    <property type="entry name" value="PH"/>
    <property type="match status" value="1"/>
</dbReference>
<keyword evidence="6" id="KW-0479">Metal-binding</keyword>
<evidence type="ECO:0000256" key="14">
    <source>
        <dbReference type="ARBA" id="ARBA00023674"/>
    </source>
</evidence>
<evidence type="ECO:0000256" key="7">
    <source>
        <dbReference type="ARBA" id="ARBA00022737"/>
    </source>
</evidence>
<comment type="subcellular location">
    <subcellularLocation>
        <location evidence="3">Cytoplasm</location>
    </subcellularLocation>
    <subcellularLocation>
        <location evidence="2">Membrane</location>
    </subcellularLocation>
</comment>
<dbReference type="PROSITE" id="PS50004">
    <property type="entry name" value="C2"/>
    <property type="match status" value="1"/>
</dbReference>
<dbReference type="Pfam" id="PF16457">
    <property type="entry name" value="PH_12"/>
    <property type="match status" value="1"/>
</dbReference>
<dbReference type="FunFam" id="1.10.238.10:FF:000005">
    <property type="entry name" value="Phosphoinositide phospholipase C"/>
    <property type="match status" value="1"/>
</dbReference>
<dbReference type="AlphaFoldDB" id="A0A8D3DY00"/>
<protein>
    <recommendedName>
        <fullName evidence="4 15">Phosphoinositide phospholipase C</fullName>
        <ecNumber evidence="4 15">3.1.4.11</ecNumber>
    </recommendedName>
</protein>
<dbReference type="GO" id="GO:0005737">
    <property type="term" value="C:cytoplasm"/>
    <property type="evidence" value="ECO:0007669"/>
    <property type="project" value="UniProtKB-SubCell"/>
</dbReference>
<evidence type="ECO:0000259" key="19">
    <source>
        <dbReference type="PROSITE" id="PS50008"/>
    </source>
</evidence>
<dbReference type="SUPFAM" id="SSF47473">
    <property type="entry name" value="EF-hand"/>
    <property type="match status" value="1"/>
</dbReference>
<sequence>MCQVVSHVSDVSLCSVVERCMCTMQMGTQMTKLKGKKKGLVRFFYLDEHKSCVRWRPSRKHDKAKITIDSIHEVCEGKKSEIFRRYADNRFDPNCCFSVYYGERVKSLDLVSTNAEEARTWITGLKYLMAGISDEDSLARRQRTRDQYPLFSQQTFSEADKNGDGTLSIGEVHQLLHKLNVNLPKQKVREMFQEADTDENQGSLGFEEFCSFYKMISTRRDLYLIMISYSNQKEVLDLHDLARFLENEQKVNKLIDIVAKFEPCPENLQHTVLGIDGFTNYMRSPAADIFNPEHNQVNQDMTQPLSNYFIATSHNTYLTGDQLLSQSRVEMYAYVLQAGCRCVEVDCWDGPDGEPIIHHGYTLTSKILFKDVVETINKYAFTKSQYPVILSIENHCTVPQQKKMAEYLREVLQDKLDLSNINVHEFKKLPSPEILKGKVLVKGKKLPANIDPDADEGDVSDEDTGDEEEAEDDDEDDNPQRPKVNSREIKVNLHMFATNILYTVHCLMLFCFCLAAFASSWQVSSLNETVMNQILQLKPGELVRFNQRQLLRVYPSNYRVDSSNFNPQPYWNTGCHMVAMNYQTEGRMLELNRAKFSSNGNCGYILRPKCMNKAAFNPTLEDPLPGQRKTQLVLKIISGQQLPKPKDSMFGDRGEIIDPFVEVEIIGLPNDCSKQQTRVVDDNGFNPMWEETLVFSIQMPRIALVRFQVWDHDPIGRDFIGQRTVAFTSMMPGYRHVYLEGMAESSIFVHVAINDITGKPLRRAHRVKIHEPPETRRGIFSRMSSTDSHQIGAAPYVVADSFDLETSSQASCPDGPAPDCQNPIQEEVENELHEPPGSSCADQETPQTLEPEQHEQSDKLSVEPETAAESEQPAEAQSQTDSLPQPQPVPQPLTKPEAKPPPLIPPSSPARVRRTLEAPATPRPSTTIRTKARSRSCPRKQTSSQQTPLVNRKPAFHWQPLRGQSYSRCNNQARQVPNGLCLLDSTDSSSGGSTDSLEFVPSCVPVGAGQRDGTLQREMKALFDQKMRDIHCKSPLFLDGECCMIYDS</sequence>
<dbReference type="InterPro" id="IPR017946">
    <property type="entry name" value="PLC-like_Pdiesterase_TIM-brl"/>
</dbReference>
<feature type="domain" description="PH" evidence="17">
    <location>
        <begin position="96"/>
        <end position="130"/>
    </location>
</feature>
<evidence type="ECO:0000256" key="16">
    <source>
        <dbReference type="SAM" id="MobiDB-lite"/>
    </source>
</evidence>
<dbReference type="SUPFAM" id="SSF49562">
    <property type="entry name" value="C2 domain (Calcium/lipid-binding domain, CaLB)"/>
    <property type="match status" value="1"/>
</dbReference>
<dbReference type="SMART" id="SM00054">
    <property type="entry name" value="EFh"/>
    <property type="match status" value="2"/>
</dbReference>
<dbReference type="SMART" id="SM00148">
    <property type="entry name" value="PLCXc"/>
    <property type="match status" value="1"/>
</dbReference>
<dbReference type="SMART" id="SM00239">
    <property type="entry name" value="C2"/>
    <property type="match status" value="1"/>
</dbReference>
<keyword evidence="8 15" id="KW-0378">Hydrolase</keyword>
<dbReference type="GO" id="GO:0046488">
    <property type="term" value="P:phosphatidylinositol metabolic process"/>
    <property type="evidence" value="ECO:0007669"/>
    <property type="project" value="TreeGrafter"/>
</dbReference>
<dbReference type="InterPro" id="IPR035892">
    <property type="entry name" value="C2_domain_sf"/>
</dbReference>
<keyword evidence="10 15" id="KW-0442">Lipid degradation</keyword>
<proteinExistence type="predicted"/>
<dbReference type="Pfam" id="PF00388">
    <property type="entry name" value="PI-PLC-X"/>
    <property type="match status" value="1"/>
</dbReference>
<evidence type="ECO:0000256" key="1">
    <source>
        <dbReference type="ARBA" id="ARBA00001913"/>
    </source>
</evidence>
<dbReference type="FunFam" id="2.30.29.30:FF:000063">
    <property type="entry name" value="Phosphoinositide phospholipase C"/>
    <property type="match status" value="1"/>
</dbReference>
<dbReference type="GO" id="GO:0051209">
    <property type="term" value="P:release of sequestered calcium ion into cytosol"/>
    <property type="evidence" value="ECO:0007669"/>
    <property type="project" value="TreeGrafter"/>
</dbReference>
<evidence type="ECO:0000256" key="2">
    <source>
        <dbReference type="ARBA" id="ARBA00004370"/>
    </source>
</evidence>
<name>A0A8D3DY00_SCOMX</name>
<dbReference type="PRINTS" id="PR00390">
    <property type="entry name" value="PHPHLIPASEC"/>
</dbReference>
<evidence type="ECO:0000256" key="9">
    <source>
        <dbReference type="ARBA" id="ARBA00022837"/>
    </source>
</evidence>
<dbReference type="Gene3D" id="3.20.20.190">
    <property type="entry name" value="Phosphatidylinositol (PI) phosphodiesterase"/>
    <property type="match status" value="1"/>
</dbReference>
<dbReference type="InterPro" id="IPR011992">
    <property type="entry name" value="EF-hand-dom_pair"/>
</dbReference>
<reference evidence="21" key="2">
    <citation type="submission" date="2025-08" db="UniProtKB">
        <authorList>
            <consortium name="Ensembl"/>
        </authorList>
    </citation>
    <scope>IDENTIFICATION</scope>
</reference>
<dbReference type="EC" id="3.1.4.11" evidence="4 15"/>
<keyword evidence="9" id="KW-0106">Calcium</keyword>
<evidence type="ECO:0000256" key="15">
    <source>
        <dbReference type="RuleBase" id="RU361133"/>
    </source>
</evidence>
<evidence type="ECO:0000259" key="17">
    <source>
        <dbReference type="PROSITE" id="PS50003"/>
    </source>
</evidence>
<dbReference type="PANTHER" id="PTHR10336">
    <property type="entry name" value="PHOSPHOINOSITIDE-SPECIFIC PHOSPHOLIPASE C FAMILY PROTEIN"/>
    <property type="match status" value="1"/>
</dbReference>
<feature type="domain" description="PI-PLC Y-box" evidence="19">
    <location>
        <begin position="521"/>
        <end position="611"/>
    </location>
</feature>
<dbReference type="SMART" id="SM00149">
    <property type="entry name" value="PLCYc"/>
    <property type="match status" value="1"/>
</dbReference>
<feature type="compositionally biased region" description="Pro residues" evidence="16">
    <location>
        <begin position="885"/>
        <end position="908"/>
    </location>
</feature>
<feature type="compositionally biased region" description="Basic and acidic residues" evidence="16">
    <location>
        <begin position="851"/>
        <end position="862"/>
    </location>
</feature>
<dbReference type="Pfam" id="PF00387">
    <property type="entry name" value="PI-PLC-Y"/>
    <property type="match status" value="1"/>
</dbReference>
<evidence type="ECO:0000256" key="12">
    <source>
        <dbReference type="ARBA" id="ARBA00023136"/>
    </source>
</evidence>